<proteinExistence type="inferred from homology"/>
<dbReference type="PANTHER" id="PTHR21397">
    <property type="entry name" value="CHROMATIN COMPLEXES SUBUNIT BAP18-RELATED"/>
    <property type="match status" value="1"/>
</dbReference>
<accession>A0A426XYH2</accession>
<evidence type="ECO:0000313" key="12">
    <source>
        <dbReference type="Proteomes" id="UP000287651"/>
    </source>
</evidence>
<keyword evidence="6" id="KW-0256">Endoplasmic reticulum</keyword>
<keyword evidence="5 10" id="KW-0732">Signal</keyword>
<dbReference type="Proteomes" id="UP000287651">
    <property type="component" value="Unassembled WGS sequence"/>
</dbReference>
<gene>
    <name evidence="11" type="ORF">B296_00026223</name>
</gene>
<organism evidence="11 12">
    <name type="scientific">Ensete ventricosum</name>
    <name type="common">Abyssinian banana</name>
    <name type="synonym">Musa ensete</name>
    <dbReference type="NCBI Taxonomy" id="4639"/>
    <lineage>
        <taxon>Eukaryota</taxon>
        <taxon>Viridiplantae</taxon>
        <taxon>Streptophyta</taxon>
        <taxon>Embryophyta</taxon>
        <taxon>Tracheophyta</taxon>
        <taxon>Spermatophyta</taxon>
        <taxon>Magnoliopsida</taxon>
        <taxon>Liliopsida</taxon>
        <taxon>Zingiberales</taxon>
        <taxon>Musaceae</taxon>
        <taxon>Ensete</taxon>
    </lineage>
</organism>
<evidence type="ECO:0000256" key="10">
    <source>
        <dbReference type="SAM" id="SignalP"/>
    </source>
</evidence>
<sequence length="185" mass="20470">MGEGWCRGRSLALFALVILLPIWIARGFRSDELLQDDEEFGLEGGRPAADPELPTNPVRPPIRRKPDLDLPSGSADSKSVQFSLEHNLGASEFSPAGTFTARLKSWSHGGQVDPLANRPSEDVKFIFLQRLLKEDGHYTIRVPSNVLNPSGEDYVVSSVRARCIPRESLDEHFVIHTVTALDPTL</sequence>
<dbReference type="EMBL" id="AMZH03016427">
    <property type="protein sequence ID" value="RRT44504.1"/>
    <property type="molecule type" value="Genomic_DNA"/>
</dbReference>
<name>A0A426XYH2_ENSVE</name>
<dbReference type="GO" id="GO:0005789">
    <property type="term" value="C:endoplasmic reticulum membrane"/>
    <property type="evidence" value="ECO:0007669"/>
    <property type="project" value="UniProtKB-SubCell"/>
</dbReference>
<keyword evidence="7" id="KW-1133">Transmembrane helix</keyword>
<dbReference type="CDD" id="cd22209">
    <property type="entry name" value="EMC10"/>
    <property type="match status" value="1"/>
</dbReference>
<comment type="caution">
    <text evidence="11">The sequence shown here is derived from an EMBL/GenBank/DDBJ whole genome shotgun (WGS) entry which is preliminary data.</text>
</comment>
<protein>
    <recommendedName>
        <fullName evidence="3">ER membrane protein complex subunit 10</fullName>
    </recommendedName>
</protein>
<comment type="subcellular location">
    <subcellularLocation>
        <location evidence="1">Endoplasmic reticulum membrane</location>
        <topology evidence="1">Single-pass type I membrane protein</topology>
    </subcellularLocation>
</comment>
<evidence type="ECO:0000256" key="1">
    <source>
        <dbReference type="ARBA" id="ARBA00004115"/>
    </source>
</evidence>
<feature type="chain" id="PRO_5019053600" description="ER membrane protein complex subunit 10" evidence="10">
    <location>
        <begin position="28"/>
        <end position="185"/>
    </location>
</feature>
<evidence type="ECO:0000256" key="5">
    <source>
        <dbReference type="ARBA" id="ARBA00022729"/>
    </source>
</evidence>
<keyword evidence="4" id="KW-0812">Transmembrane</keyword>
<feature type="region of interest" description="Disordered" evidence="9">
    <location>
        <begin position="41"/>
        <end position="77"/>
    </location>
</feature>
<evidence type="ECO:0000256" key="4">
    <source>
        <dbReference type="ARBA" id="ARBA00022692"/>
    </source>
</evidence>
<evidence type="ECO:0000256" key="7">
    <source>
        <dbReference type="ARBA" id="ARBA00022989"/>
    </source>
</evidence>
<evidence type="ECO:0000256" key="9">
    <source>
        <dbReference type="SAM" id="MobiDB-lite"/>
    </source>
</evidence>
<dbReference type="AlphaFoldDB" id="A0A426XYH2"/>
<dbReference type="PANTHER" id="PTHR21397:SF4">
    <property type="entry name" value="ER MEMBRANE PROTEIN COMPLEX SUBUNIT 10"/>
    <property type="match status" value="1"/>
</dbReference>
<evidence type="ECO:0000256" key="8">
    <source>
        <dbReference type="ARBA" id="ARBA00023136"/>
    </source>
</evidence>
<evidence type="ECO:0000256" key="2">
    <source>
        <dbReference type="ARBA" id="ARBA00007695"/>
    </source>
</evidence>
<feature type="signal peptide" evidence="10">
    <location>
        <begin position="1"/>
        <end position="27"/>
    </location>
</feature>
<keyword evidence="8" id="KW-0472">Membrane</keyword>
<evidence type="ECO:0000256" key="6">
    <source>
        <dbReference type="ARBA" id="ARBA00022824"/>
    </source>
</evidence>
<evidence type="ECO:0000313" key="11">
    <source>
        <dbReference type="EMBL" id="RRT44504.1"/>
    </source>
</evidence>
<comment type="similarity">
    <text evidence="2">Belongs to the EMC10 family.</text>
</comment>
<evidence type="ECO:0000256" key="3">
    <source>
        <dbReference type="ARBA" id="ARBA00020105"/>
    </source>
</evidence>
<reference evidence="11 12" key="1">
    <citation type="journal article" date="2014" name="Agronomy (Basel)">
        <title>A Draft Genome Sequence for Ensete ventricosum, the Drought-Tolerant Tree Against Hunger.</title>
        <authorList>
            <person name="Harrison J."/>
            <person name="Moore K.A."/>
            <person name="Paszkiewicz K."/>
            <person name="Jones T."/>
            <person name="Grant M."/>
            <person name="Ambacheew D."/>
            <person name="Muzemil S."/>
            <person name="Studholme D.J."/>
        </authorList>
    </citation>
    <scope>NUCLEOTIDE SEQUENCE [LARGE SCALE GENOMIC DNA]</scope>
</reference>